<keyword evidence="2 3" id="KW-0808">Transferase</keyword>
<proteinExistence type="inferred from homology"/>
<organism evidence="5 6">
    <name type="scientific">Neorhodopirellula pilleata</name>
    <dbReference type="NCBI Taxonomy" id="2714738"/>
    <lineage>
        <taxon>Bacteria</taxon>
        <taxon>Pseudomonadati</taxon>
        <taxon>Planctomycetota</taxon>
        <taxon>Planctomycetia</taxon>
        <taxon>Pirellulales</taxon>
        <taxon>Pirellulaceae</taxon>
        <taxon>Neorhodopirellula</taxon>
    </lineage>
</organism>
<name>A0A5C5ZQN3_9BACT</name>
<sequence length="467" mass="49469">MNPSDLVITGVGMVSSIGIGRDLFAQSLLTGRSGLMLMEDIDTLSDEQKSTDYVVRRYRYCDGEVRLDPRTAVTAPIVDFDAKQFVKPRKALKVMCREIQTGYAASQLAVHDAGLDHYLPAELEADPDYRHGGKISSDRIGTVFGSEMLYGPPAELSDAFAACIDEQGNVDTTPFGAAAMRGITPLWMLKYLPNMPACHYGIVINAHGPNNTITVGDTSGPAAFIEGCGYLRRDIADVMVVSAVGSRLNATRALFTEDQPLASVCDPIAWASRPHAKDADGFVRGEAAGSLVLETSESARLRDRKPIATVCGAASRFVPSISFKTNERTAEIRPDAGRGSTAAIVTAIQGAMQQAGITGEQVGAIVGHAFGDPIIDACEREAIHQIAPNVPVTFPAGLIGHTSAASGMMVLLAACICVQSQQVPPVPHAALCEEGLNVSDRARPLEKPYVIAIAHTSPGNATAVVLK</sequence>
<dbReference type="PROSITE" id="PS52004">
    <property type="entry name" value="KS3_2"/>
    <property type="match status" value="1"/>
</dbReference>
<dbReference type="InterPro" id="IPR020841">
    <property type="entry name" value="PKS_Beta-ketoAc_synthase_dom"/>
</dbReference>
<dbReference type="SUPFAM" id="SSF53901">
    <property type="entry name" value="Thiolase-like"/>
    <property type="match status" value="2"/>
</dbReference>
<comment type="similarity">
    <text evidence="1 3">Belongs to the thiolase-like superfamily. Beta-ketoacyl-ACP synthases family.</text>
</comment>
<reference evidence="5 6" key="1">
    <citation type="submission" date="2019-02" db="EMBL/GenBank/DDBJ databases">
        <title>Deep-cultivation of Planctomycetes and their phenomic and genomic characterization uncovers novel biology.</title>
        <authorList>
            <person name="Wiegand S."/>
            <person name="Jogler M."/>
            <person name="Boedeker C."/>
            <person name="Pinto D."/>
            <person name="Vollmers J."/>
            <person name="Rivas-Marin E."/>
            <person name="Kohn T."/>
            <person name="Peeters S.H."/>
            <person name="Heuer A."/>
            <person name="Rast P."/>
            <person name="Oberbeckmann S."/>
            <person name="Bunk B."/>
            <person name="Jeske O."/>
            <person name="Meyerdierks A."/>
            <person name="Storesund J.E."/>
            <person name="Kallscheuer N."/>
            <person name="Luecker S."/>
            <person name="Lage O.M."/>
            <person name="Pohl T."/>
            <person name="Merkel B.J."/>
            <person name="Hornburger P."/>
            <person name="Mueller R.-W."/>
            <person name="Bruemmer F."/>
            <person name="Labrenz M."/>
            <person name="Spormann A.M."/>
            <person name="Op Den Camp H."/>
            <person name="Overmann J."/>
            <person name="Amann R."/>
            <person name="Jetten M.S.M."/>
            <person name="Mascher T."/>
            <person name="Medema M.H."/>
            <person name="Devos D.P."/>
            <person name="Kaster A.-K."/>
            <person name="Ovreas L."/>
            <person name="Rohde M."/>
            <person name="Galperin M.Y."/>
            <person name="Jogler C."/>
        </authorList>
    </citation>
    <scope>NUCLEOTIDE SEQUENCE [LARGE SCALE GENOMIC DNA]</scope>
    <source>
        <strain evidence="5 6">Pla100</strain>
    </source>
</reference>
<dbReference type="GO" id="GO:0004315">
    <property type="term" value="F:3-oxoacyl-[acyl-carrier-protein] synthase activity"/>
    <property type="evidence" value="ECO:0007669"/>
    <property type="project" value="UniProtKB-EC"/>
</dbReference>
<dbReference type="GO" id="GO:0005829">
    <property type="term" value="C:cytosol"/>
    <property type="evidence" value="ECO:0007669"/>
    <property type="project" value="TreeGrafter"/>
</dbReference>
<dbReference type="InterPro" id="IPR000794">
    <property type="entry name" value="Beta-ketoacyl_synthase"/>
</dbReference>
<keyword evidence="6" id="KW-1185">Reference proteome</keyword>
<evidence type="ECO:0000256" key="1">
    <source>
        <dbReference type="ARBA" id="ARBA00008467"/>
    </source>
</evidence>
<evidence type="ECO:0000313" key="6">
    <source>
        <dbReference type="Proteomes" id="UP000316213"/>
    </source>
</evidence>
<protein>
    <submittedName>
        <fullName evidence="5">3-oxoacyl-[acyl-carrier-protein] synthase 2</fullName>
        <ecNumber evidence="5">2.3.1.179</ecNumber>
    </submittedName>
</protein>
<dbReference type="InterPro" id="IPR016039">
    <property type="entry name" value="Thiolase-like"/>
</dbReference>
<dbReference type="EC" id="2.3.1.179" evidence="5"/>
<dbReference type="Pfam" id="PF02801">
    <property type="entry name" value="Ketoacyl-synt_C"/>
    <property type="match status" value="1"/>
</dbReference>
<dbReference type="Gene3D" id="3.40.47.10">
    <property type="match status" value="2"/>
</dbReference>
<dbReference type="InterPro" id="IPR014031">
    <property type="entry name" value="Ketoacyl_synth_C"/>
</dbReference>
<dbReference type="RefSeq" id="WP_146581738.1">
    <property type="nucleotide sequence ID" value="NZ_SJPM01000018.1"/>
</dbReference>
<dbReference type="InterPro" id="IPR014030">
    <property type="entry name" value="Ketoacyl_synth_N"/>
</dbReference>
<evidence type="ECO:0000256" key="2">
    <source>
        <dbReference type="ARBA" id="ARBA00022679"/>
    </source>
</evidence>
<dbReference type="OrthoDB" id="292158at2"/>
<dbReference type="AlphaFoldDB" id="A0A5C5ZQN3"/>
<gene>
    <name evidence="5" type="primary">fabF_5</name>
    <name evidence="5" type="ORF">Pla100_55380</name>
</gene>
<evidence type="ECO:0000313" key="5">
    <source>
        <dbReference type="EMBL" id="TWT89375.1"/>
    </source>
</evidence>
<accession>A0A5C5ZQN3</accession>
<comment type="caution">
    <text evidence="5">The sequence shown here is derived from an EMBL/GenBank/DDBJ whole genome shotgun (WGS) entry which is preliminary data.</text>
</comment>
<evidence type="ECO:0000256" key="3">
    <source>
        <dbReference type="RuleBase" id="RU003694"/>
    </source>
</evidence>
<keyword evidence="5" id="KW-0012">Acyltransferase</keyword>
<dbReference type="GO" id="GO:0006633">
    <property type="term" value="P:fatty acid biosynthetic process"/>
    <property type="evidence" value="ECO:0007669"/>
    <property type="project" value="TreeGrafter"/>
</dbReference>
<dbReference type="EMBL" id="SJPM01000018">
    <property type="protein sequence ID" value="TWT89375.1"/>
    <property type="molecule type" value="Genomic_DNA"/>
</dbReference>
<dbReference type="PANTHER" id="PTHR11712:SF336">
    <property type="entry name" value="3-OXOACYL-[ACYL-CARRIER-PROTEIN] SYNTHASE, MITOCHONDRIAL"/>
    <property type="match status" value="1"/>
</dbReference>
<evidence type="ECO:0000259" key="4">
    <source>
        <dbReference type="PROSITE" id="PS52004"/>
    </source>
</evidence>
<dbReference type="Proteomes" id="UP000316213">
    <property type="component" value="Unassembled WGS sequence"/>
</dbReference>
<dbReference type="PANTHER" id="PTHR11712">
    <property type="entry name" value="POLYKETIDE SYNTHASE-RELATED"/>
    <property type="match status" value="1"/>
</dbReference>
<feature type="domain" description="Ketosynthase family 3 (KS3)" evidence="4">
    <location>
        <begin position="3"/>
        <end position="467"/>
    </location>
</feature>
<dbReference type="Pfam" id="PF00109">
    <property type="entry name" value="ketoacyl-synt"/>
    <property type="match status" value="1"/>
</dbReference>